<evidence type="ECO:0000259" key="2">
    <source>
        <dbReference type="Pfam" id="PF12550"/>
    </source>
</evidence>
<dbReference type="PANTHER" id="PTHR37784:SF4">
    <property type="entry name" value="TRANSCRIPTION FACTOR-LIKE PROTEIN EUC1"/>
    <property type="match status" value="1"/>
</dbReference>
<feature type="region of interest" description="Disordered" evidence="1">
    <location>
        <begin position="1"/>
        <end position="25"/>
    </location>
</feature>
<evidence type="ECO:0000313" key="4">
    <source>
        <dbReference type="Proteomes" id="UP000189911"/>
    </source>
</evidence>
<dbReference type="GO" id="GO:0000978">
    <property type="term" value="F:RNA polymerase II cis-regulatory region sequence-specific DNA binding"/>
    <property type="evidence" value="ECO:0007669"/>
    <property type="project" value="TreeGrafter"/>
</dbReference>
<feature type="domain" description="Transcription activator GCR1-like" evidence="2">
    <location>
        <begin position="202"/>
        <end position="288"/>
    </location>
</feature>
<dbReference type="AlphaFoldDB" id="A0A1G4JI04"/>
<proteinExistence type="predicted"/>
<name>A0A1G4JI04_9SACH</name>
<gene>
    <name evidence="3" type="ORF">LANO_0D07338G</name>
</gene>
<dbReference type="Pfam" id="PF12550">
    <property type="entry name" value="GCR1_C"/>
    <property type="match status" value="1"/>
</dbReference>
<dbReference type="Proteomes" id="UP000189911">
    <property type="component" value="Chromosome D"/>
</dbReference>
<dbReference type="InterPro" id="IPR022210">
    <property type="entry name" value="TF_GCR1-like"/>
</dbReference>
<dbReference type="GO" id="GO:0060963">
    <property type="term" value="P:positive regulation of ribosomal protein gene transcription by RNA polymerase II"/>
    <property type="evidence" value="ECO:0007669"/>
    <property type="project" value="TreeGrafter"/>
</dbReference>
<accession>A0A1G4JI04</accession>
<dbReference type="EMBL" id="LT598448">
    <property type="protein sequence ID" value="SCU90033.1"/>
    <property type="molecule type" value="Genomic_DNA"/>
</dbReference>
<dbReference type="GO" id="GO:0000981">
    <property type="term" value="F:DNA-binding transcription factor activity, RNA polymerase II-specific"/>
    <property type="evidence" value="ECO:0007669"/>
    <property type="project" value="TreeGrafter"/>
</dbReference>
<organism evidence="3 4">
    <name type="scientific">Lachancea nothofagi CBS 11611</name>
    <dbReference type="NCBI Taxonomy" id="1266666"/>
    <lineage>
        <taxon>Eukaryota</taxon>
        <taxon>Fungi</taxon>
        <taxon>Dikarya</taxon>
        <taxon>Ascomycota</taxon>
        <taxon>Saccharomycotina</taxon>
        <taxon>Saccharomycetes</taxon>
        <taxon>Saccharomycetales</taxon>
        <taxon>Saccharomycetaceae</taxon>
        <taxon>Lachancea</taxon>
    </lineage>
</organism>
<reference evidence="4" key="1">
    <citation type="submission" date="2016-03" db="EMBL/GenBank/DDBJ databases">
        <authorList>
            <person name="Devillers Hugo."/>
        </authorList>
    </citation>
    <scope>NUCLEOTIDE SEQUENCE [LARGE SCALE GENOMIC DNA]</scope>
</reference>
<sequence length="389" mass="44325">MASSNDHSPQNSDVEGTNPELSTNLPSEFSASAFQALMIDQLAKIQEQNEGLKTRIVQLEQDQREFYIDTCKKLERGARSADKSAHELNAMKEVFKEIVGVMSGERVRFLDHSGENVTTQEAANISESLLLSSNHESVRRRQEAVMYRDSRALDTLHVLKQEDTDIWSRLNHPDFAAPSAQTESSDYAGDQNENIQDRAANYKMNRLLKTVTDVAREYFEGLQGQPSVMALERRFGPSWRCRPSERSFFAKRMQIINRIVDIKKHPSKYNLPDGITRKKAIRVVENMRLGNNSFHGQATRMTLNQLYIYLAKKMDTPNDYSLQLLEFARPRRDLLLEKRNEDTQSTQPGSSSNDLEEESRANPGPNSEENDSQSPRREALENAVTGLRV</sequence>
<dbReference type="OrthoDB" id="428577at2759"/>
<feature type="region of interest" description="Disordered" evidence="1">
    <location>
        <begin position="338"/>
        <end position="389"/>
    </location>
</feature>
<protein>
    <submittedName>
        <fullName evidence="3">LANO_0D07338g1_1</fullName>
    </submittedName>
</protein>
<evidence type="ECO:0000256" key="1">
    <source>
        <dbReference type="SAM" id="MobiDB-lite"/>
    </source>
</evidence>
<evidence type="ECO:0000313" key="3">
    <source>
        <dbReference type="EMBL" id="SCU90033.1"/>
    </source>
</evidence>
<dbReference type="InterPro" id="IPR052146">
    <property type="entry name" value="HOT1"/>
</dbReference>
<keyword evidence="4" id="KW-1185">Reference proteome</keyword>
<dbReference type="PANTHER" id="PTHR37784">
    <property type="entry name" value="PROTEIN MSN1"/>
    <property type="match status" value="1"/>
</dbReference>
<feature type="compositionally biased region" description="Polar residues" evidence="1">
    <location>
        <begin position="343"/>
        <end position="353"/>
    </location>
</feature>